<dbReference type="SUPFAM" id="SSF53335">
    <property type="entry name" value="S-adenosyl-L-methionine-dependent methyltransferases"/>
    <property type="match status" value="1"/>
</dbReference>
<sequence precursor="true">MVRTFTALVFRTLYRMATIGLAKGPHVSRYTMYARLGAHRRERRPGERALAVSGSEDLARLLGFGPEQITDASYPECNILGLPFEDDRFEAVVSDQVVEHVEGDPFAAVAESFRVVKPGGLVVHTSCFMTPVHGSPGDFWRFTPEGLALLVKPFGDIIEADAWGNPLVLLYGFLGLRREPVPHAAWHPAHRIAAWNVRSWPMSTWVVARKHDPLGQATASNA</sequence>
<dbReference type="InParanoid" id="A0LNL0"/>
<accession>A0LNL0</accession>
<protein>
    <submittedName>
        <fullName evidence="2">Methyltransferase type 11</fullName>
    </submittedName>
</protein>
<dbReference type="InterPro" id="IPR029063">
    <property type="entry name" value="SAM-dependent_MTases_sf"/>
</dbReference>
<dbReference type="STRING" id="335543.Sfum_3339"/>
<dbReference type="AlphaFoldDB" id="A0LNL0"/>
<dbReference type="InterPro" id="IPR013216">
    <property type="entry name" value="Methyltransf_11"/>
</dbReference>
<dbReference type="GO" id="GO:0008757">
    <property type="term" value="F:S-adenosylmethionine-dependent methyltransferase activity"/>
    <property type="evidence" value="ECO:0007669"/>
    <property type="project" value="InterPro"/>
</dbReference>
<dbReference type="CDD" id="cd02440">
    <property type="entry name" value="AdoMet_MTases"/>
    <property type="match status" value="1"/>
</dbReference>
<dbReference type="Proteomes" id="UP000001784">
    <property type="component" value="Chromosome"/>
</dbReference>
<organism evidence="2 3">
    <name type="scientific">Syntrophobacter fumaroxidans (strain DSM 10017 / MPOB)</name>
    <dbReference type="NCBI Taxonomy" id="335543"/>
    <lineage>
        <taxon>Bacteria</taxon>
        <taxon>Pseudomonadati</taxon>
        <taxon>Thermodesulfobacteriota</taxon>
        <taxon>Syntrophobacteria</taxon>
        <taxon>Syntrophobacterales</taxon>
        <taxon>Syntrophobacteraceae</taxon>
        <taxon>Syntrophobacter</taxon>
    </lineage>
</organism>
<keyword evidence="3" id="KW-1185">Reference proteome</keyword>
<evidence type="ECO:0000313" key="2">
    <source>
        <dbReference type="EMBL" id="ABK19012.1"/>
    </source>
</evidence>
<keyword evidence="2" id="KW-0808">Transferase</keyword>
<dbReference type="Pfam" id="PF08241">
    <property type="entry name" value="Methyltransf_11"/>
    <property type="match status" value="1"/>
</dbReference>
<dbReference type="eggNOG" id="COG2226">
    <property type="taxonomic scope" value="Bacteria"/>
</dbReference>
<gene>
    <name evidence="2" type="ordered locus">Sfum_3339</name>
</gene>
<keyword evidence="2" id="KW-0489">Methyltransferase</keyword>
<dbReference type="KEGG" id="sfu:Sfum_3339"/>
<dbReference type="RefSeq" id="WP_011700137.1">
    <property type="nucleotide sequence ID" value="NC_008554.1"/>
</dbReference>
<reference evidence="2 3" key="1">
    <citation type="submission" date="2006-10" db="EMBL/GenBank/DDBJ databases">
        <title>Complete sequence of Syntrophobacter fumaroxidans MPOB.</title>
        <authorList>
            <consortium name="US DOE Joint Genome Institute"/>
            <person name="Copeland A."/>
            <person name="Lucas S."/>
            <person name="Lapidus A."/>
            <person name="Barry K."/>
            <person name="Detter J.C."/>
            <person name="Glavina del Rio T."/>
            <person name="Hammon N."/>
            <person name="Israni S."/>
            <person name="Pitluck S."/>
            <person name="Goltsman E.G."/>
            <person name="Martinez M."/>
            <person name="Schmutz J."/>
            <person name="Larimer F."/>
            <person name="Land M."/>
            <person name="Hauser L."/>
            <person name="Kyrpides N."/>
            <person name="Kim E."/>
            <person name="Boone D.R."/>
            <person name="Brockman F."/>
            <person name="Culley D."/>
            <person name="Ferry J."/>
            <person name="Gunsalus R."/>
            <person name="McInerney M.J."/>
            <person name="Morrison M."/>
            <person name="Plugge C."/>
            <person name="Rohlin L."/>
            <person name="Scholten J."/>
            <person name="Sieber J."/>
            <person name="Stams A.J.M."/>
            <person name="Worm P."/>
            <person name="Henstra A.M."/>
            <person name="Richardson P."/>
        </authorList>
    </citation>
    <scope>NUCLEOTIDE SEQUENCE [LARGE SCALE GENOMIC DNA]</scope>
    <source>
        <strain evidence="3">DSM 10017 / MPOB</strain>
    </source>
</reference>
<dbReference type="Gene3D" id="3.40.50.150">
    <property type="entry name" value="Vaccinia Virus protein VP39"/>
    <property type="match status" value="1"/>
</dbReference>
<evidence type="ECO:0000313" key="3">
    <source>
        <dbReference type="Proteomes" id="UP000001784"/>
    </source>
</evidence>
<dbReference type="HOGENOM" id="CLU_1275869_0_0_7"/>
<dbReference type="GO" id="GO:0032259">
    <property type="term" value="P:methylation"/>
    <property type="evidence" value="ECO:0007669"/>
    <property type="project" value="UniProtKB-KW"/>
</dbReference>
<feature type="domain" description="Methyltransferase type 11" evidence="1">
    <location>
        <begin position="72"/>
        <end position="123"/>
    </location>
</feature>
<evidence type="ECO:0000259" key="1">
    <source>
        <dbReference type="Pfam" id="PF08241"/>
    </source>
</evidence>
<name>A0LNL0_SYNFM</name>
<dbReference type="EMBL" id="CP000478">
    <property type="protein sequence ID" value="ABK19012.1"/>
    <property type="molecule type" value="Genomic_DNA"/>
</dbReference>
<proteinExistence type="predicted"/>